<dbReference type="InterPro" id="IPR020059">
    <property type="entry name" value="Glu/Gln-tRNA-synth_Ib_codon-bd"/>
</dbReference>
<evidence type="ECO:0000256" key="1">
    <source>
        <dbReference type="ARBA" id="ARBA00005594"/>
    </source>
</evidence>
<comment type="caution">
    <text evidence="9">Lacks conserved residue(s) required for the propagation of feature annotation.</text>
</comment>
<feature type="binding site" evidence="9">
    <location>
        <begin position="43"/>
        <end position="49"/>
    </location>
    <ligand>
        <name>ATP</name>
        <dbReference type="ChEBI" id="CHEBI:30616"/>
    </ligand>
</feature>
<feature type="domain" description="tRNA synthetases class I (E and Q) anti-codon binding" evidence="13">
    <location>
        <begin position="458"/>
        <end position="540"/>
    </location>
</feature>
<comment type="similarity">
    <text evidence="1 9 10">Belongs to the class-I aminoacyl-tRNA synthetase family.</text>
</comment>
<dbReference type="InterPro" id="IPR001412">
    <property type="entry name" value="aa-tRNA-synth_I_CS"/>
</dbReference>
<dbReference type="GO" id="GO:0006425">
    <property type="term" value="P:glutaminyl-tRNA aminoacylation"/>
    <property type="evidence" value="ECO:0007669"/>
    <property type="project" value="UniProtKB-UniRule"/>
</dbReference>
<reference evidence="14" key="1">
    <citation type="submission" date="2013-05" db="EMBL/GenBank/DDBJ databases">
        <title>Genome assembly of Cystobacter fuscus DSM 2262.</title>
        <authorList>
            <person name="Sharma G."/>
            <person name="Khatri I."/>
            <person name="Kaur C."/>
            <person name="Mayilraj S."/>
            <person name="Subramanian S."/>
        </authorList>
    </citation>
    <scope>NUCLEOTIDE SEQUENCE [LARGE SCALE GENOMIC DNA]</scope>
    <source>
        <strain evidence="14">DSM 2262</strain>
    </source>
</reference>
<dbReference type="InterPro" id="IPR004514">
    <property type="entry name" value="Gln-tRNA-synth"/>
</dbReference>
<dbReference type="EC" id="6.1.1.18" evidence="9"/>
<dbReference type="eggNOG" id="COG0008">
    <property type="taxonomic scope" value="Bacteria"/>
</dbReference>
<evidence type="ECO:0000256" key="5">
    <source>
        <dbReference type="ARBA" id="ARBA00022840"/>
    </source>
</evidence>
<evidence type="ECO:0000256" key="8">
    <source>
        <dbReference type="ARBA" id="ARBA00048270"/>
    </source>
</evidence>
<proteinExistence type="inferred from homology"/>
<dbReference type="OrthoDB" id="9807503at2"/>
<dbReference type="NCBIfam" id="NF011291">
    <property type="entry name" value="PRK14703.1"/>
    <property type="match status" value="1"/>
</dbReference>
<comment type="catalytic activity">
    <reaction evidence="8 9">
        <text>tRNA(Gln) + L-glutamine + ATP = L-glutaminyl-tRNA(Gln) + AMP + diphosphate</text>
        <dbReference type="Rhea" id="RHEA:20121"/>
        <dbReference type="Rhea" id="RHEA-COMP:9662"/>
        <dbReference type="Rhea" id="RHEA-COMP:9681"/>
        <dbReference type="ChEBI" id="CHEBI:30616"/>
        <dbReference type="ChEBI" id="CHEBI:33019"/>
        <dbReference type="ChEBI" id="CHEBI:58359"/>
        <dbReference type="ChEBI" id="CHEBI:78442"/>
        <dbReference type="ChEBI" id="CHEBI:78521"/>
        <dbReference type="ChEBI" id="CHEBI:456215"/>
        <dbReference type="EC" id="6.1.1.18"/>
    </reaction>
</comment>
<comment type="subcellular location">
    <subcellularLocation>
        <location evidence="9">Cytoplasm</location>
    </subcellularLocation>
</comment>
<dbReference type="InterPro" id="IPR000924">
    <property type="entry name" value="Glu/Gln-tRNA-synth"/>
</dbReference>
<feature type="domain" description="Glutamyl/glutaminyl-tRNA synthetase class Ib anti-codon binding" evidence="12">
    <location>
        <begin position="341"/>
        <end position="441"/>
    </location>
</feature>
<keyword evidence="3 9" id="KW-0436">Ligase</keyword>
<feature type="binding site" evidence="9">
    <location>
        <begin position="37"/>
        <end position="39"/>
    </location>
    <ligand>
        <name>ATP</name>
        <dbReference type="ChEBI" id="CHEBI:30616"/>
    </ligand>
</feature>
<dbReference type="AlphaFoldDB" id="S9QN38"/>
<feature type="binding site" evidence="9">
    <location>
        <begin position="270"/>
        <end position="272"/>
    </location>
    <ligand>
        <name>ATP</name>
        <dbReference type="ChEBI" id="CHEBI:30616"/>
    </ligand>
</feature>
<dbReference type="SUPFAM" id="SSF50715">
    <property type="entry name" value="Ribosomal protein L25-like"/>
    <property type="match status" value="1"/>
</dbReference>
<name>S9QN38_CYSF2</name>
<dbReference type="PROSITE" id="PS00178">
    <property type="entry name" value="AA_TRNA_LIGASE_I"/>
    <property type="match status" value="1"/>
</dbReference>
<dbReference type="Gene3D" id="3.40.50.620">
    <property type="entry name" value="HUPs"/>
    <property type="match status" value="1"/>
</dbReference>
<evidence type="ECO:0000256" key="3">
    <source>
        <dbReference type="ARBA" id="ARBA00022598"/>
    </source>
</evidence>
<dbReference type="PANTHER" id="PTHR43097:SF5">
    <property type="entry name" value="GLUTAMATE--TRNA LIGASE"/>
    <property type="match status" value="1"/>
</dbReference>
<evidence type="ECO:0000259" key="13">
    <source>
        <dbReference type="Pfam" id="PF20974"/>
    </source>
</evidence>
<comment type="caution">
    <text evidence="14">The sequence shown here is derived from an EMBL/GenBank/DDBJ whole genome shotgun (WGS) entry which is preliminary data.</text>
</comment>
<dbReference type="InterPro" id="IPR020058">
    <property type="entry name" value="Glu/Gln-tRNA-synth_Ib_cat-dom"/>
</dbReference>
<dbReference type="EMBL" id="ANAH02000028">
    <property type="protein sequence ID" value="EPX57963.1"/>
    <property type="molecule type" value="Genomic_DNA"/>
</dbReference>
<evidence type="ECO:0000256" key="6">
    <source>
        <dbReference type="ARBA" id="ARBA00022917"/>
    </source>
</evidence>
<evidence type="ECO:0000313" key="14">
    <source>
        <dbReference type="EMBL" id="EPX57963.1"/>
    </source>
</evidence>
<dbReference type="GO" id="GO:0005829">
    <property type="term" value="C:cytosol"/>
    <property type="evidence" value="ECO:0007669"/>
    <property type="project" value="TreeGrafter"/>
</dbReference>
<dbReference type="PRINTS" id="PR00987">
    <property type="entry name" value="TRNASYNTHGLU"/>
</dbReference>
<keyword evidence="4 9" id="KW-0547">Nucleotide-binding</keyword>
<gene>
    <name evidence="9" type="primary">glnS</name>
    <name evidence="14" type="ORF">D187_004497</name>
</gene>
<dbReference type="NCBIfam" id="TIGR00440">
    <property type="entry name" value="glnS"/>
    <property type="match status" value="1"/>
</dbReference>
<dbReference type="Pfam" id="PF00749">
    <property type="entry name" value="tRNA-synt_1c"/>
    <property type="match status" value="1"/>
</dbReference>
<dbReference type="GO" id="GO:0005524">
    <property type="term" value="F:ATP binding"/>
    <property type="evidence" value="ECO:0007669"/>
    <property type="project" value="UniProtKB-UniRule"/>
</dbReference>
<organism evidence="14 15">
    <name type="scientific">Cystobacter fuscus (strain ATCC 25194 / DSM 2262 / NBRC 100088 / M29)</name>
    <dbReference type="NCBI Taxonomy" id="1242864"/>
    <lineage>
        <taxon>Bacteria</taxon>
        <taxon>Pseudomonadati</taxon>
        <taxon>Myxococcota</taxon>
        <taxon>Myxococcia</taxon>
        <taxon>Myxococcales</taxon>
        <taxon>Cystobacterineae</taxon>
        <taxon>Archangiaceae</taxon>
        <taxon>Cystobacter</taxon>
    </lineage>
</organism>
<dbReference type="InterPro" id="IPR020056">
    <property type="entry name" value="Rbsml_bL25/Gln-tRNA_synth_N"/>
</dbReference>
<dbReference type="InterPro" id="IPR011035">
    <property type="entry name" value="Ribosomal_bL25/Gln-tRNA_synth"/>
</dbReference>
<feature type="short sequence motif" description="'HIGH' region" evidence="9">
    <location>
        <begin position="36"/>
        <end position="46"/>
    </location>
</feature>
<dbReference type="InterPro" id="IPR022861">
    <property type="entry name" value="Gln_tRNA_ligase_bac"/>
</dbReference>
<dbReference type="Pfam" id="PF20974">
    <property type="entry name" value="tRNA-synt_1c_C2"/>
    <property type="match status" value="1"/>
</dbReference>
<dbReference type="CDD" id="cd00807">
    <property type="entry name" value="GlnRS_core"/>
    <property type="match status" value="1"/>
</dbReference>
<keyword evidence="5 9" id="KW-0067">ATP-binding</keyword>
<keyword evidence="2 9" id="KW-0963">Cytoplasm</keyword>
<evidence type="ECO:0000256" key="4">
    <source>
        <dbReference type="ARBA" id="ARBA00022741"/>
    </source>
</evidence>
<dbReference type="FunFam" id="2.40.240.10:FF:000001">
    <property type="entry name" value="Glutamine--tRNA ligase"/>
    <property type="match status" value="1"/>
</dbReference>
<accession>S9QN38</accession>
<evidence type="ECO:0000313" key="15">
    <source>
        <dbReference type="Proteomes" id="UP000011682"/>
    </source>
</evidence>
<sequence length="568" mass="65153">MAETESNKPVHFIRQIIAEDNQSGKFDGRVHTRFPPEPNGYLHIGHAKSIHLNYGMAVEHGGLFNMRFDDTNPSKEEQEYVDSILKDVKWVGADWGDRLYFASDYFEQMYAYAEQLIQKGKAYVCDLNAEQMREHRGTLTEPGRNSPFRDRSVEENLELFRRMRAGEFPDGSRTLRAKIDMASPNFNLRDPVLYRIIHAHHHRQGDKWCIYPMYDWAHGIEDSIERITHSLCTLEFENHRPLYDWFLDELGVYHPQQIEFSRLNLTYTVMSKRKLLELVQGGSVRGWDDPRMPTLSGLRRRGCTPEALRAFCEDVGVTKFDAIIDVGRLENAMRDDLNRRAPRRMAVLRPLKLIIENFPEGQVEMLDAVNNPEDPSLGSRQVPFSRELYIEQEDFMENPPKKFFRLAPGQEVRLRFAFFVKCTSVEKDAAGNITAVRCTYDPATRGGDAPDGRKVKATIHWVSAQHAVNAEVRLFDRLFNVAEPDRAPKDPKAAASFNYKQNINPNSLEILTTAKLEPALGSASEGERFQFERLGYFCVDSDARPGAPVFNRTVTLKDTWAKEQAKGG</sequence>
<comment type="subunit">
    <text evidence="9">Monomer.</text>
</comment>
<evidence type="ECO:0000259" key="12">
    <source>
        <dbReference type="Pfam" id="PF03950"/>
    </source>
</evidence>
<dbReference type="FunFam" id="3.40.50.620:FF:000037">
    <property type="entry name" value="Glutamine--tRNA ligase cytoplasmic"/>
    <property type="match status" value="1"/>
</dbReference>
<evidence type="ECO:0000256" key="2">
    <source>
        <dbReference type="ARBA" id="ARBA00022490"/>
    </source>
</evidence>
<evidence type="ECO:0000256" key="7">
    <source>
        <dbReference type="ARBA" id="ARBA00023146"/>
    </source>
</evidence>
<feature type="domain" description="Glutamyl/glutaminyl-tRNA synthetase class Ib catalytic" evidence="11">
    <location>
        <begin position="30"/>
        <end position="338"/>
    </location>
</feature>
<dbReference type="GO" id="GO:0004819">
    <property type="term" value="F:glutamine-tRNA ligase activity"/>
    <property type="evidence" value="ECO:0007669"/>
    <property type="project" value="UniProtKB-UniRule"/>
</dbReference>
<dbReference type="InterPro" id="IPR014729">
    <property type="entry name" value="Rossmann-like_a/b/a_fold"/>
</dbReference>
<dbReference type="Pfam" id="PF03950">
    <property type="entry name" value="tRNA-synt_1c_C"/>
    <property type="match status" value="1"/>
</dbReference>
<evidence type="ECO:0000256" key="10">
    <source>
        <dbReference type="RuleBase" id="RU363037"/>
    </source>
</evidence>
<dbReference type="PANTHER" id="PTHR43097">
    <property type="entry name" value="GLUTAMINE-TRNA LIGASE"/>
    <property type="match status" value="1"/>
</dbReference>
<dbReference type="InterPro" id="IPR049437">
    <property type="entry name" value="tRNA-synt_1c_C2"/>
</dbReference>
<dbReference type="RefSeq" id="WP_002629233.1">
    <property type="nucleotide sequence ID" value="NZ_ANAH02000028.1"/>
</dbReference>
<keyword evidence="6 9" id="KW-0648">Protein biosynthesis</keyword>
<protein>
    <recommendedName>
        <fullName evidence="9">Glutamine--tRNA ligase</fullName>
        <ecNumber evidence="9">6.1.1.18</ecNumber>
    </recommendedName>
    <alternativeName>
        <fullName evidence="9">Glutaminyl-tRNA synthetase</fullName>
        <shortName evidence="9">GlnRS</shortName>
    </alternativeName>
</protein>
<feature type="binding site" evidence="9">
    <location>
        <position position="214"/>
    </location>
    <ligand>
        <name>L-glutamine</name>
        <dbReference type="ChEBI" id="CHEBI:58359"/>
    </ligand>
</feature>
<dbReference type="GO" id="GO:0006424">
    <property type="term" value="P:glutamyl-tRNA aminoacylation"/>
    <property type="evidence" value="ECO:0007669"/>
    <property type="project" value="UniProtKB-UniRule"/>
</dbReference>
<dbReference type="Proteomes" id="UP000011682">
    <property type="component" value="Unassembled WGS sequence"/>
</dbReference>
<feature type="binding site" evidence="9">
    <location>
        <position position="233"/>
    </location>
    <ligand>
        <name>ATP</name>
        <dbReference type="ChEBI" id="CHEBI:30616"/>
    </ligand>
</feature>
<dbReference type="SUPFAM" id="SSF52374">
    <property type="entry name" value="Nucleotidylyl transferase"/>
    <property type="match status" value="1"/>
</dbReference>
<keyword evidence="7 9" id="KW-0030">Aminoacyl-tRNA synthetase</keyword>
<evidence type="ECO:0000256" key="9">
    <source>
        <dbReference type="HAMAP-Rule" id="MF_00126"/>
    </source>
</evidence>
<feature type="short sequence motif" description="'KMSKS' region" evidence="9">
    <location>
        <begin position="269"/>
        <end position="273"/>
    </location>
</feature>
<feature type="binding site" evidence="9">
    <location>
        <begin position="262"/>
        <end position="263"/>
    </location>
    <ligand>
        <name>ATP</name>
        <dbReference type="ChEBI" id="CHEBI:30616"/>
    </ligand>
</feature>
<dbReference type="HAMAP" id="MF_00126">
    <property type="entry name" value="Gln_tRNA_synth"/>
    <property type="match status" value="1"/>
</dbReference>
<dbReference type="InterPro" id="IPR050132">
    <property type="entry name" value="Gln/Glu-tRNA_Ligase"/>
</dbReference>
<feature type="binding site" evidence="9">
    <location>
        <position position="69"/>
    </location>
    <ligand>
        <name>L-glutamine</name>
        <dbReference type="ChEBI" id="CHEBI:58359"/>
    </ligand>
</feature>
<evidence type="ECO:0000259" key="11">
    <source>
        <dbReference type="Pfam" id="PF00749"/>
    </source>
</evidence>
<dbReference type="Gene3D" id="2.40.240.10">
    <property type="entry name" value="Ribosomal Protein L25, Chain P"/>
    <property type="match status" value="2"/>
</dbReference>
<keyword evidence="15" id="KW-1185">Reference proteome</keyword>